<feature type="transmembrane region" description="Helical" evidence="1">
    <location>
        <begin position="67"/>
        <end position="92"/>
    </location>
</feature>
<keyword evidence="1" id="KW-0472">Membrane</keyword>
<feature type="transmembrane region" description="Helical" evidence="1">
    <location>
        <begin position="173"/>
        <end position="193"/>
    </location>
</feature>
<sequence length="232" mass="25469">MYYILESVDVLKMHLEDLSTLSKAGVSVAMKITGVSIVVVLALFLAINRPEYLPSISEAAARGIPRLVNSVGVGLGGSLFLVSGILWLICGYKQTEGWAIHAKIIFAFVVHLISSVSLVSQAIIPINMRAETCIHRTFAAIFFLTAFLLCYLFENIERAIREVCASVRTLRSIVLFVGVSSLVFGGNLATAWGNFMSHNPRLAELHALTGFSCIQYIIVFSLLIYVYTFSLN</sequence>
<keyword evidence="1" id="KW-0812">Transmembrane</keyword>
<feature type="transmembrane region" description="Helical" evidence="1">
    <location>
        <begin position="28"/>
        <end position="47"/>
    </location>
</feature>
<evidence type="ECO:0000256" key="1">
    <source>
        <dbReference type="SAM" id="Phobius"/>
    </source>
</evidence>
<dbReference type="EMBL" id="JXTI01000018">
    <property type="protein sequence ID" value="KWX14960.1"/>
    <property type="molecule type" value="Genomic_DNA"/>
</dbReference>
<gene>
    <name evidence="2" type="ORF">QR46_1017</name>
</gene>
<evidence type="ECO:0000313" key="2">
    <source>
        <dbReference type="EMBL" id="KWX14960.1"/>
    </source>
</evidence>
<comment type="caution">
    <text evidence="2">The sequence shown here is derived from an EMBL/GenBank/DDBJ whole genome shotgun (WGS) entry which is preliminary data.</text>
</comment>
<name>A0A132NY16_GIAIN</name>
<feature type="transmembrane region" description="Helical" evidence="1">
    <location>
        <begin position="205"/>
        <end position="227"/>
    </location>
</feature>
<accession>A0A132NY16</accession>
<feature type="transmembrane region" description="Helical" evidence="1">
    <location>
        <begin position="104"/>
        <end position="128"/>
    </location>
</feature>
<reference evidence="2 3" key="1">
    <citation type="journal article" date="2015" name="Mol. Biochem. Parasitol.">
        <title>Identification of polymorphic genes for use in assemblage B genotyping assays through comparative genomics of multiple assemblage B Giardia duodenalis isolates.</title>
        <authorList>
            <person name="Wielinga C."/>
            <person name="Thompson R.C."/>
            <person name="Monis P."/>
            <person name="Ryan U."/>
        </authorList>
    </citation>
    <scope>NUCLEOTIDE SEQUENCE [LARGE SCALE GENOMIC DNA]</scope>
    <source>
        <strain evidence="2 3">BAH15c1</strain>
    </source>
</reference>
<organism evidence="2 3">
    <name type="scientific">Giardia duodenalis assemblage B</name>
    <dbReference type="NCBI Taxonomy" id="1394984"/>
    <lineage>
        <taxon>Eukaryota</taxon>
        <taxon>Metamonada</taxon>
        <taxon>Diplomonadida</taxon>
        <taxon>Hexamitidae</taxon>
        <taxon>Giardiinae</taxon>
        <taxon>Giardia</taxon>
    </lineage>
</organism>
<protein>
    <submittedName>
        <fullName evidence="2">Uncharacterized protein</fullName>
    </submittedName>
</protein>
<dbReference type="AlphaFoldDB" id="A0A132NY16"/>
<dbReference type="OrthoDB" id="10255984at2759"/>
<keyword evidence="1" id="KW-1133">Transmembrane helix</keyword>
<feature type="transmembrane region" description="Helical" evidence="1">
    <location>
        <begin position="134"/>
        <end position="153"/>
    </location>
</feature>
<proteinExistence type="predicted"/>
<dbReference type="Proteomes" id="UP000070089">
    <property type="component" value="Unassembled WGS sequence"/>
</dbReference>
<evidence type="ECO:0000313" key="3">
    <source>
        <dbReference type="Proteomes" id="UP000070089"/>
    </source>
</evidence>
<dbReference type="VEuPathDB" id="GiardiaDB:QR46_1017"/>